<dbReference type="InterPro" id="IPR011991">
    <property type="entry name" value="ArsR-like_HTH"/>
</dbReference>
<feature type="domain" description="HTH arsR-type" evidence="4">
    <location>
        <begin position="5"/>
        <end position="99"/>
    </location>
</feature>
<dbReference type="EMBL" id="FQUS01000027">
    <property type="protein sequence ID" value="SHG40006.1"/>
    <property type="molecule type" value="Genomic_DNA"/>
</dbReference>
<reference evidence="5 6" key="1">
    <citation type="submission" date="2016-11" db="EMBL/GenBank/DDBJ databases">
        <authorList>
            <person name="Jaros S."/>
            <person name="Januszkiewicz K."/>
            <person name="Wedrychowicz H."/>
        </authorList>
    </citation>
    <scope>NUCLEOTIDE SEQUENCE [LARGE SCALE GENOMIC DNA]</scope>
    <source>
        <strain evidence="5 6">DSM 21986</strain>
    </source>
</reference>
<protein>
    <submittedName>
        <fullName evidence="5">Transcriptional regulator, ArsR family</fullName>
    </submittedName>
</protein>
<dbReference type="InterPro" id="IPR036388">
    <property type="entry name" value="WH-like_DNA-bd_sf"/>
</dbReference>
<keyword evidence="2" id="KW-0238">DNA-binding</keyword>
<keyword evidence="1" id="KW-0805">Transcription regulation</keyword>
<evidence type="ECO:0000256" key="2">
    <source>
        <dbReference type="ARBA" id="ARBA00023125"/>
    </source>
</evidence>
<gene>
    <name evidence="5" type="ORF">SAMN05443144_12714</name>
</gene>
<dbReference type="NCBIfam" id="NF033788">
    <property type="entry name" value="HTH_metalloreg"/>
    <property type="match status" value="1"/>
</dbReference>
<evidence type="ECO:0000256" key="1">
    <source>
        <dbReference type="ARBA" id="ARBA00023015"/>
    </source>
</evidence>
<dbReference type="Pfam" id="PF01022">
    <property type="entry name" value="HTH_5"/>
    <property type="match status" value="1"/>
</dbReference>
<dbReference type="SUPFAM" id="SSF46785">
    <property type="entry name" value="Winged helix' DNA-binding domain"/>
    <property type="match status" value="1"/>
</dbReference>
<dbReference type="OrthoDB" id="9799175at2"/>
<evidence type="ECO:0000256" key="3">
    <source>
        <dbReference type="ARBA" id="ARBA00023163"/>
    </source>
</evidence>
<evidence type="ECO:0000313" key="5">
    <source>
        <dbReference type="EMBL" id="SHG40006.1"/>
    </source>
</evidence>
<proteinExistence type="predicted"/>
<organism evidence="5 6">
    <name type="scientific">Fodinibius roseus</name>
    <dbReference type="NCBI Taxonomy" id="1194090"/>
    <lineage>
        <taxon>Bacteria</taxon>
        <taxon>Pseudomonadati</taxon>
        <taxon>Balneolota</taxon>
        <taxon>Balneolia</taxon>
        <taxon>Balneolales</taxon>
        <taxon>Balneolaceae</taxon>
        <taxon>Fodinibius</taxon>
    </lineage>
</organism>
<dbReference type="AlphaFoldDB" id="A0A1M5JHC6"/>
<keyword evidence="3" id="KW-0804">Transcription</keyword>
<dbReference type="CDD" id="cd00090">
    <property type="entry name" value="HTH_ARSR"/>
    <property type="match status" value="1"/>
</dbReference>
<dbReference type="SMART" id="SM00418">
    <property type="entry name" value="HTH_ARSR"/>
    <property type="match status" value="1"/>
</dbReference>
<dbReference type="PANTHER" id="PTHR43132">
    <property type="entry name" value="ARSENICAL RESISTANCE OPERON REPRESSOR ARSR-RELATED"/>
    <property type="match status" value="1"/>
</dbReference>
<sequence>MPSITAEPGIELKSKLFRGFSDGSRLSILKILVEGDTTVGEIVEQTGLSQPNVSSHLRCLSECGLALSRRDGRHIYYRASDPRVHKIIQLAEELLADSAKGIYECTRYE</sequence>
<dbReference type="GO" id="GO:0003677">
    <property type="term" value="F:DNA binding"/>
    <property type="evidence" value="ECO:0007669"/>
    <property type="project" value="UniProtKB-KW"/>
</dbReference>
<dbReference type="InterPro" id="IPR001845">
    <property type="entry name" value="HTH_ArsR_DNA-bd_dom"/>
</dbReference>
<dbReference type="Proteomes" id="UP000184041">
    <property type="component" value="Unassembled WGS sequence"/>
</dbReference>
<evidence type="ECO:0000313" key="6">
    <source>
        <dbReference type="Proteomes" id="UP000184041"/>
    </source>
</evidence>
<accession>A0A1M5JHC6</accession>
<dbReference type="PANTHER" id="PTHR43132:SF2">
    <property type="entry name" value="ARSENICAL RESISTANCE OPERON REPRESSOR ARSR-RELATED"/>
    <property type="match status" value="1"/>
</dbReference>
<dbReference type="PRINTS" id="PR00778">
    <property type="entry name" value="HTHARSR"/>
</dbReference>
<dbReference type="InterPro" id="IPR051011">
    <property type="entry name" value="Metal_resp_trans_reg"/>
</dbReference>
<name>A0A1M5JHC6_9BACT</name>
<dbReference type="PROSITE" id="PS50987">
    <property type="entry name" value="HTH_ARSR_2"/>
    <property type="match status" value="1"/>
</dbReference>
<keyword evidence="6" id="KW-1185">Reference proteome</keyword>
<dbReference type="RefSeq" id="WP_073067830.1">
    <property type="nucleotide sequence ID" value="NZ_FQUS01000027.1"/>
</dbReference>
<dbReference type="STRING" id="1194090.SAMN05443144_12714"/>
<dbReference type="InterPro" id="IPR036390">
    <property type="entry name" value="WH_DNA-bd_sf"/>
</dbReference>
<dbReference type="GO" id="GO:0003700">
    <property type="term" value="F:DNA-binding transcription factor activity"/>
    <property type="evidence" value="ECO:0007669"/>
    <property type="project" value="InterPro"/>
</dbReference>
<evidence type="ECO:0000259" key="4">
    <source>
        <dbReference type="PROSITE" id="PS50987"/>
    </source>
</evidence>
<dbReference type="Gene3D" id="1.10.10.10">
    <property type="entry name" value="Winged helix-like DNA-binding domain superfamily/Winged helix DNA-binding domain"/>
    <property type="match status" value="1"/>
</dbReference>